<gene>
    <name evidence="1" type="ORF">HCCG_02360</name>
</gene>
<evidence type="ECO:0000313" key="2">
    <source>
        <dbReference type="Proteomes" id="UP000005755"/>
    </source>
</evidence>
<protein>
    <submittedName>
        <fullName evidence="1">Uncharacterized protein</fullName>
    </submittedName>
</protein>
<evidence type="ECO:0000313" key="1">
    <source>
        <dbReference type="EMBL" id="EFR47811.1"/>
    </source>
</evidence>
<dbReference type="Proteomes" id="UP000005755">
    <property type="component" value="Unassembled WGS sequence"/>
</dbReference>
<sequence length="34" mass="3736">MKLDAPAILGNKITTQKVTIDANSFYSVGMVFVY</sequence>
<keyword evidence="2" id="KW-1185">Reference proteome</keyword>
<accession>A0ABN0BDY1</accession>
<name>A0ABN0BDY1_9HELI</name>
<reference evidence="2" key="1">
    <citation type="journal article" date="2014" name="Genome Announc.">
        <title>Draft genome sequences of six enterohepatic helicobacter species isolated from humans and one from rhesus macaques.</title>
        <authorList>
            <person name="Shen Z."/>
            <person name="Sheh A."/>
            <person name="Young S.K."/>
            <person name="Abouelliel A."/>
            <person name="Ward D.V."/>
            <person name="Earl A.M."/>
            <person name="Fox J.G."/>
        </authorList>
    </citation>
    <scope>NUCLEOTIDE SEQUENCE [LARGE SCALE GENOMIC DNA]</scope>
    <source>
        <strain evidence="2">CCUG 18818</strain>
    </source>
</reference>
<proteinExistence type="predicted"/>
<organism evidence="1 2">
    <name type="scientific">Helicobacter cinaedi CCUG 18818 = ATCC BAA-847</name>
    <dbReference type="NCBI Taxonomy" id="537971"/>
    <lineage>
        <taxon>Bacteria</taxon>
        <taxon>Pseudomonadati</taxon>
        <taxon>Campylobacterota</taxon>
        <taxon>Epsilonproteobacteria</taxon>
        <taxon>Campylobacterales</taxon>
        <taxon>Helicobacteraceae</taxon>
        <taxon>Helicobacter</taxon>
    </lineage>
</organism>
<dbReference type="EMBL" id="DS990425">
    <property type="protein sequence ID" value="EFR47811.1"/>
    <property type="molecule type" value="Genomic_DNA"/>
</dbReference>